<keyword evidence="3" id="KW-0143">Chaperone</keyword>
<dbReference type="PANTHER" id="PTHR43603">
    <property type="entry name" value="COBW DOMAIN-CONTAINING PROTEIN DDB_G0274527"/>
    <property type="match status" value="1"/>
</dbReference>
<keyword evidence="2" id="KW-0378">Hydrolase</keyword>
<dbReference type="InterPro" id="IPR051927">
    <property type="entry name" value="Zn_Chap_cDPG_Synth"/>
</dbReference>
<dbReference type="Gene3D" id="3.30.1220.10">
    <property type="entry name" value="CobW-like, C-terminal domain"/>
    <property type="match status" value="1"/>
</dbReference>
<name>A0A7S3JYE4_9STRA</name>
<reference evidence="7" key="1">
    <citation type="submission" date="2021-01" db="EMBL/GenBank/DDBJ databases">
        <authorList>
            <person name="Corre E."/>
            <person name="Pelletier E."/>
            <person name="Niang G."/>
            <person name="Scheremetjew M."/>
            <person name="Finn R."/>
            <person name="Kale V."/>
            <person name="Holt S."/>
            <person name="Cochrane G."/>
            <person name="Meng A."/>
            <person name="Brown T."/>
            <person name="Cohen L."/>
        </authorList>
    </citation>
    <scope>NUCLEOTIDE SEQUENCE</scope>
    <source>
        <strain evidence="7">CCMP1510</strain>
    </source>
</reference>
<dbReference type="Pfam" id="PF02492">
    <property type="entry name" value="cobW"/>
    <property type="match status" value="1"/>
</dbReference>
<dbReference type="CDD" id="cd03112">
    <property type="entry name" value="CobW-like"/>
    <property type="match status" value="1"/>
</dbReference>
<comment type="catalytic activity">
    <reaction evidence="5">
        <text>GTP + H2O = GDP + phosphate + H(+)</text>
        <dbReference type="Rhea" id="RHEA:19669"/>
        <dbReference type="ChEBI" id="CHEBI:15377"/>
        <dbReference type="ChEBI" id="CHEBI:15378"/>
        <dbReference type="ChEBI" id="CHEBI:37565"/>
        <dbReference type="ChEBI" id="CHEBI:43474"/>
        <dbReference type="ChEBI" id="CHEBI:58189"/>
    </reaction>
    <physiologicalReaction direction="left-to-right" evidence="5">
        <dbReference type="Rhea" id="RHEA:19670"/>
    </physiologicalReaction>
</comment>
<dbReference type="SUPFAM" id="SSF90002">
    <property type="entry name" value="Hypothetical protein YjiA, C-terminal domain"/>
    <property type="match status" value="1"/>
</dbReference>
<dbReference type="PANTHER" id="PTHR43603:SF1">
    <property type="entry name" value="ZINC-REGULATED GTPASE METALLOPROTEIN ACTIVATOR 1"/>
    <property type="match status" value="1"/>
</dbReference>
<dbReference type="GO" id="GO:0016787">
    <property type="term" value="F:hydrolase activity"/>
    <property type="evidence" value="ECO:0007669"/>
    <property type="project" value="UniProtKB-KW"/>
</dbReference>
<gene>
    <name evidence="7" type="ORF">ALAG00032_LOCUS8323</name>
</gene>
<evidence type="ECO:0000256" key="1">
    <source>
        <dbReference type="ARBA" id="ARBA00022741"/>
    </source>
</evidence>
<protein>
    <recommendedName>
        <fullName evidence="6">CobW C-terminal domain-containing protein</fullName>
    </recommendedName>
</protein>
<proteinExistence type="inferred from homology"/>
<dbReference type="EMBL" id="HBIJ01012212">
    <property type="protein sequence ID" value="CAE0367566.1"/>
    <property type="molecule type" value="Transcribed_RNA"/>
</dbReference>
<evidence type="ECO:0000313" key="7">
    <source>
        <dbReference type="EMBL" id="CAE0367566.1"/>
    </source>
</evidence>
<dbReference type="InterPro" id="IPR027417">
    <property type="entry name" value="P-loop_NTPase"/>
</dbReference>
<dbReference type="SUPFAM" id="SSF52540">
    <property type="entry name" value="P-loop containing nucleoside triphosphate hydrolases"/>
    <property type="match status" value="1"/>
</dbReference>
<keyword evidence="1" id="KW-0547">Nucleotide-binding</keyword>
<evidence type="ECO:0000256" key="4">
    <source>
        <dbReference type="ARBA" id="ARBA00034320"/>
    </source>
</evidence>
<feature type="domain" description="CobW C-terminal" evidence="6">
    <location>
        <begin position="702"/>
        <end position="819"/>
    </location>
</feature>
<dbReference type="Gene3D" id="3.40.50.300">
    <property type="entry name" value="P-loop containing nucleotide triphosphate hydrolases"/>
    <property type="match status" value="1"/>
</dbReference>
<dbReference type="InterPro" id="IPR003495">
    <property type="entry name" value="CobW/HypB/UreG_nucleotide-bd"/>
</dbReference>
<dbReference type="GO" id="GO:0000166">
    <property type="term" value="F:nucleotide binding"/>
    <property type="evidence" value="ECO:0007669"/>
    <property type="project" value="UniProtKB-KW"/>
</dbReference>
<dbReference type="InterPro" id="IPR036627">
    <property type="entry name" value="CobW-likC_sf"/>
</dbReference>
<comment type="similarity">
    <text evidence="4">Belongs to the SIMIBI class G3E GTPase family. ZNG1 subfamily.</text>
</comment>
<dbReference type="SMART" id="SM00833">
    <property type="entry name" value="CobW_C"/>
    <property type="match status" value="1"/>
</dbReference>
<dbReference type="AlphaFoldDB" id="A0A7S3JYE4"/>
<organism evidence="7">
    <name type="scientific">Aureoumbra lagunensis</name>
    <dbReference type="NCBI Taxonomy" id="44058"/>
    <lineage>
        <taxon>Eukaryota</taxon>
        <taxon>Sar</taxon>
        <taxon>Stramenopiles</taxon>
        <taxon>Ochrophyta</taxon>
        <taxon>Pelagophyceae</taxon>
        <taxon>Pelagomonadales</taxon>
        <taxon>Aureoumbra</taxon>
    </lineage>
</organism>
<dbReference type="Pfam" id="PF07683">
    <property type="entry name" value="CobW_C"/>
    <property type="match status" value="1"/>
</dbReference>
<sequence length="867" mass="96616">MSRKYKLSIEEKKTFARPRVWVCNSGYGPVKAQNLEGTVIYLMASEVNESEYDAVVRYSGSIETLLFNKERLVTIVDLAPLEPSKENLDEEISSTQLGKKLGKPVMRALQKVTLGCQTVTLIASGRFALLALKLALCSSRSIPLARVALLDLELSPANVNDLLRGRSKIKTPVDAVYVDSTQCKKRSPALRHIFPNGTDFDRGEAYSAWSLPPSKDLQATDNEGRSLWFSRLEVEMSPITKQYQLQIEDATTSIVNHIKTLKTPNPSLPSTTCVGSQSPRAGAFVVRGNRCVLCRSSEWKGMRVPAIESVNPSDPAEGLRAFTERCDVDAEDVVPMQHILPLTLFHPGLTTVHFFQAREPPPDKDSPLEDYDLSDEDDLYDWYTLERARARVDEATCHFLNAVAAVFAGAHAAGLVEDKWGGVFGCVTVVEENKQDQHDTTIKPPLDVKLPVTVLSGFLGAGKTTMLTHVLQVQNGLRVAVVVNDMASVNVDGALLRAADVVKAEEHMIEMTSGCICCTLREDLLTTLKELAERRAFDCVIVESSGISEPLPVAETFTFTDSDGNSLSQYCQLDTLVTVVDSSTFRQELSSVDKLFDRNWQADEKDVERTVAHLLVDQIEFANIIVLNKCDLIAPDDLNQLEKLILSMNPNAQLLRAVHGEISATDILRTGRFALHQAEQHPMWLKEARYGEHTPETIEYDVSSLVFRHRTPLHPTRLRDQLDVWAQDPIVLRAKGIAYLATPRGWDHQCILSLAGRAATLLPGPLWWASIDRSEWPAGLEQAIEPLWIDGQGDRQNELVIIGRGMDDVQIIKALEACLLTSEELKQPWDSFKDPFLSDWLRQEEAAVLELNNHNHDHHDHDHCDSS</sequence>
<evidence type="ECO:0000256" key="5">
    <source>
        <dbReference type="ARBA" id="ARBA00049117"/>
    </source>
</evidence>
<evidence type="ECO:0000256" key="3">
    <source>
        <dbReference type="ARBA" id="ARBA00023186"/>
    </source>
</evidence>
<accession>A0A7S3JYE4</accession>
<dbReference type="InterPro" id="IPR011629">
    <property type="entry name" value="CobW-like_C"/>
</dbReference>
<evidence type="ECO:0000256" key="2">
    <source>
        <dbReference type="ARBA" id="ARBA00022801"/>
    </source>
</evidence>
<evidence type="ECO:0000259" key="6">
    <source>
        <dbReference type="SMART" id="SM00833"/>
    </source>
</evidence>